<dbReference type="PANTHER" id="PTHR11135">
    <property type="entry name" value="HISTONE ACETYLTRANSFERASE-RELATED"/>
    <property type="match status" value="1"/>
</dbReference>
<organism evidence="8">
    <name type="scientific">marine sediment metagenome</name>
    <dbReference type="NCBI Taxonomy" id="412755"/>
    <lineage>
        <taxon>unclassified sequences</taxon>
        <taxon>metagenomes</taxon>
        <taxon>ecological metagenomes</taxon>
    </lineage>
</organism>
<dbReference type="InterPro" id="IPR058240">
    <property type="entry name" value="rSAM_sf"/>
</dbReference>
<keyword evidence="3" id="KW-0949">S-adenosyl-L-methionine</keyword>
<evidence type="ECO:0000313" key="8">
    <source>
        <dbReference type="EMBL" id="GAF97601.1"/>
    </source>
</evidence>
<keyword evidence="6" id="KW-0411">Iron-sulfur</keyword>
<dbReference type="GO" id="GO:0003824">
    <property type="term" value="F:catalytic activity"/>
    <property type="evidence" value="ECO:0007669"/>
    <property type="project" value="InterPro"/>
</dbReference>
<dbReference type="NCBIfam" id="TIGR01210">
    <property type="entry name" value="archaeosine biosynthesis radical SAM protein RaSEA"/>
    <property type="match status" value="1"/>
</dbReference>
<feature type="non-terminal residue" evidence="8">
    <location>
        <position position="276"/>
    </location>
</feature>
<evidence type="ECO:0000259" key="7">
    <source>
        <dbReference type="SMART" id="SM00729"/>
    </source>
</evidence>
<dbReference type="GO" id="GO:0046872">
    <property type="term" value="F:metal ion binding"/>
    <property type="evidence" value="ECO:0007669"/>
    <property type="project" value="UniProtKB-KW"/>
</dbReference>
<evidence type="ECO:0000256" key="1">
    <source>
        <dbReference type="ARBA" id="ARBA00001966"/>
    </source>
</evidence>
<reference evidence="8" key="1">
    <citation type="journal article" date="2014" name="Front. Microbiol.">
        <title>High frequency of phylogenetically diverse reductive dehalogenase-homologous genes in deep subseafloor sedimentary metagenomes.</title>
        <authorList>
            <person name="Kawai M."/>
            <person name="Futagami T."/>
            <person name="Toyoda A."/>
            <person name="Takaki Y."/>
            <person name="Nishi S."/>
            <person name="Hori S."/>
            <person name="Arai W."/>
            <person name="Tsubouchi T."/>
            <person name="Morono Y."/>
            <person name="Uchiyama I."/>
            <person name="Ito T."/>
            <person name="Fujiyama A."/>
            <person name="Inagaki F."/>
            <person name="Takami H."/>
        </authorList>
    </citation>
    <scope>NUCLEOTIDE SEQUENCE</scope>
    <source>
        <strain evidence="8">Expedition CK06-06</strain>
    </source>
</reference>
<keyword evidence="4" id="KW-0479">Metal-binding</keyword>
<proteinExistence type="predicted"/>
<dbReference type="SMART" id="SM00729">
    <property type="entry name" value="Elp3"/>
    <property type="match status" value="1"/>
</dbReference>
<dbReference type="PANTHER" id="PTHR11135:SF0">
    <property type="entry name" value="ELONGATOR COMPLEX PROTEIN 3"/>
    <property type="match status" value="1"/>
</dbReference>
<name>X0UE77_9ZZZZ</name>
<dbReference type="GO" id="GO:0005737">
    <property type="term" value="C:cytoplasm"/>
    <property type="evidence" value="ECO:0007669"/>
    <property type="project" value="TreeGrafter"/>
</dbReference>
<feature type="non-terminal residue" evidence="8">
    <location>
        <position position="1"/>
    </location>
</feature>
<evidence type="ECO:0000256" key="4">
    <source>
        <dbReference type="ARBA" id="ARBA00022723"/>
    </source>
</evidence>
<keyword evidence="5" id="KW-0408">Iron</keyword>
<dbReference type="EMBL" id="BARS01018729">
    <property type="protein sequence ID" value="GAF97601.1"/>
    <property type="molecule type" value="Genomic_DNA"/>
</dbReference>
<keyword evidence="2" id="KW-0004">4Fe-4S</keyword>
<evidence type="ECO:0000256" key="6">
    <source>
        <dbReference type="ARBA" id="ARBA00023014"/>
    </source>
</evidence>
<accession>X0UE77</accession>
<dbReference type="GO" id="GO:0051539">
    <property type="term" value="F:4 iron, 4 sulfur cluster binding"/>
    <property type="evidence" value="ECO:0007669"/>
    <property type="project" value="UniProtKB-KW"/>
</dbReference>
<evidence type="ECO:0000256" key="3">
    <source>
        <dbReference type="ARBA" id="ARBA00022691"/>
    </source>
</evidence>
<evidence type="ECO:0000256" key="2">
    <source>
        <dbReference type="ARBA" id="ARBA00022485"/>
    </source>
</evidence>
<sequence>CGYIQDSTIDKIDQIHIINQFNYAFQEKTNEITSDEEDFIVKIYNSGSFFDDNEISEDVREHIFKKIADFPKIKEVVIESRVDYITNEKLNKMKNILKNKYIEVAIGLETVNDYIRNRYINKGMKFKDFLDAIHLCKKNDVGIRAYLLFKPPFLNEQTAIEDCVNSIQKLAELKINTISINPLNIQKNSLVEYLFYQNRYRPPWFYSLFKCLLKACKDNDILNSVRIISSPSGAGTKRGIHNCLKRDCNEFMINALEEFVLTQNINSLIKNDSNFS</sequence>
<protein>
    <recommendedName>
        <fullName evidence="7">Elp3/MiaA/NifB-like radical SAM core domain-containing protein</fullName>
    </recommendedName>
</protein>
<evidence type="ECO:0000256" key="5">
    <source>
        <dbReference type="ARBA" id="ARBA00023004"/>
    </source>
</evidence>
<gene>
    <name evidence="8" type="ORF">S01H1_30433</name>
</gene>
<dbReference type="InterPro" id="IPR005909">
    <property type="entry name" value="RaSEA"/>
</dbReference>
<dbReference type="SUPFAM" id="SSF102114">
    <property type="entry name" value="Radical SAM enzymes"/>
    <property type="match status" value="1"/>
</dbReference>
<dbReference type="AlphaFoldDB" id="X0UE77"/>
<dbReference type="InterPro" id="IPR039661">
    <property type="entry name" value="ELP3"/>
</dbReference>
<comment type="cofactor">
    <cofactor evidence="1">
        <name>[4Fe-4S] cluster</name>
        <dbReference type="ChEBI" id="CHEBI:49883"/>
    </cofactor>
</comment>
<feature type="domain" description="Elp3/MiaA/NifB-like radical SAM core" evidence="7">
    <location>
        <begin position="15"/>
        <end position="214"/>
    </location>
</feature>
<comment type="caution">
    <text evidence="8">The sequence shown here is derived from an EMBL/GenBank/DDBJ whole genome shotgun (WGS) entry which is preliminary data.</text>
</comment>
<dbReference type="Gene3D" id="3.20.20.70">
    <property type="entry name" value="Aldolase class I"/>
    <property type="match status" value="1"/>
</dbReference>
<dbReference type="GO" id="GO:0002926">
    <property type="term" value="P:tRNA wobble base 5-methoxycarbonylmethyl-2-thiouridinylation"/>
    <property type="evidence" value="ECO:0007669"/>
    <property type="project" value="TreeGrafter"/>
</dbReference>
<dbReference type="InterPro" id="IPR006638">
    <property type="entry name" value="Elp3/MiaA/NifB-like_rSAM"/>
</dbReference>
<dbReference type="InterPro" id="IPR013785">
    <property type="entry name" value="Aldolase_TIM"/>
</dbReference>